<dbReference type="PANTHER" id="PTHR42948">
    <property type="entry name" value="TRANSPORTER"/>
    <property type="match status" value="1"/>
</dbReference>
<dbReference type="AlphaFoldDB" id="A0A3S4VER2"/>
<sequence length="198" mass="22369">MIGRRLRVNSIDAFGDKILDKGKHISKYWKIIGYTGLLGAFGIMAYYMVLGGWVISYIVSLISGTLDISTPITKDVAKNFYDLHIGNSPYEIMFYTFLFVVVNYIILAKGIIGGIERSVKYLMPLLFIFLIGMVIRNITLPGAMEGITFYLKPDFSKITPQLFIFVLGQVFFALSLGFGVLITLSSYLNKEEILFKQR</sequence>
<name>A0A3S4VER2_9PAST</name>
<dbReference type="STRING" id="758.GCA_000730685_00666"/>
<dbReference type="InterPro" id="IPR000175">
    <property type="entry name" value="Na/ntran_symport"/>
</dbReference>
<dbReference type="PANTHER" id="PTHR42948:SF1">
    <property type="entry name" value="TRANSPORTER"/>
    <property type="match status" value="1"/>
</dbReference>
<dbReference type="Proteomes" id="UP000278733">
    <property type="component" value="Chromosome"/>
</dbReference>
<keyword evidence="4 6" id="KW-1133">Transmembrane helix</keyword>
<evidence type="ECO:0000256" key="1">
    <source>
        <dbReference type="ARBA" id="ARBA00004141"/>
    </source>
</evidence>
<feature type="transmembrane region" description="Helical" evidence="6">
    <location>
        <begin position="124"/>
        <end position="143"/>
    </location>
</feature>
<feature type="transmembrane region" description="Helical" evidence="6">
    <location>
        <begin position="31"/>
        <end position="59"/>
    </location>
</feature>
<keyword evidence="5 6" id="KW-0472">Membrane</keyword>
<evidence type="ECO:0000313" key="8">
    <source>
        <dbReference type="Proteomes" id="UP000278733"/>
    </source>
</evidence>
<feature type="transmembrane region" description="Helical" evidence="6">
    <location>
        <begin position="92"/>
        <end position="112"/>
    </location>
</feature>
<dbReference type="PROSITE" id="PS50267">
    <property type="entry name" value="NA_NEUROTRAN_SYMP_3"/>
    <property type="match status" value="1"/>
</dbReference>
<organism evidence="7 8">
    <name type="scientific">Rodentibacter pneumotropicus</name>
    <dbReference type="NCBI Taxonomy" id="758"/>
    <lineage>
        <taxon>Bacteria</taxon>
        <taxon>Pseudomonadati</taxon>
        <taxon>Pseudomonadota</taxon>
        <taxon>Gammaproteobacteria</taxon>
        <taxon>Pasteurellales</taxon>
        <taxon>Pasteurellaceae</taxon>
        <taxon>Rodentibacter</taxon>
    </lineage>
</organism>
<dbReference type="GO" id="GO:0016020">
    <property type="term" value="C:membrane"/>
    <property type="evidence" value="ECO:0007669"/>
    <property type="project" value="UniProtKB-SubCell"/>
</dbReference>
<dbReference type="SUPFAM" id="SSF161070">
    <property type="entry name" value="SNF-like"/>
    <property type="match status" value="1"/>
</dbReference>
<reference evidence="7 8" key="1">
    <citation type="submission" date="2018-12" db="EMBL/GenBank/DDBJ databases">
        <authorList>
            <consortium name="Pathogen Informatics"/>
        </authorList>
    </citation>
    <scope>NUCLEOTIDE SEQUENCE [LARGE SCALE GENOMIC DNA]</scope>
    <source>
        <strain evidence="7 8">NCTC8284</strain>
    </source>
</reference>
<dbReference type="KEGG" id="rpne:NCTC8284_02405"/>
<accession>A0A3S4VER2</accession>
<evidence type="ECO:0000256" key="5">
    <source>
        <dbReference type="ARBA" id="ARBA00023136"/>
    </source>
</evidence>
<evidence type="ECO:0000256" key="3">
    <source>
        <dbReference type="ARBA" id="ARBA00022692"/>
    </source>
</evidence>
<gene>
    <name evidence="7" type="ORF">NCTC8284_02405</name>
</gene>
<keyword evidence="3 6" id="KW-0812">Transmembrane</keyword>
<evidence type="ECO:0000256" key="2">
    <source>
        <dbReference type="ARBA" id="ARBA00022448"/>
    </source>
</evidence>
<feature type="transmembrane region" description="Helical" evidence="6">
    <location>
        <begin position="163"/>
        <end position="188"/>
    </location>
</feature>
<proteinExistence type="predicted"/>
<dbReference type="InterPro" id="IPR037272">
    <property type="entry name" value="SNS_sf"/>
</dbReference>
<evidence type="ECO:0000256" key="4">
    <source>
        <dbReference type="ARBA" id="ARBA00022989"/>
    </source>
</evidence>
<evidence type="ECO:0000256" key="6">
    <source>
        <dbReference type="SAM" id="Phobius"/>
    </source>
</evidence>
<keyword evidence="2" id="KW-0813">Transport</keyword>
<comment type="subcellular location">
    <subcellularLocation>
        <location evidence="1">Membrane</location>
        <topology evidence="1">Multi-pass membrane protein</topology>
    </subcellularLocation>
</comment>
<protein>
    <submittedName>
        <fullName evidence="7">Sodium-dependent transporter</fullName>
    </submittedName>
</protein>
<dbReference type="EMBL" id="LR134405">
    <property type="protein sequence ID" value="VEH67219.1"/>
    <property type="molecule type" value="Genomic_DNA"/>
</dbReference>
<dbReference type="Pfam" id="PF00209">
    <property type="entry name" value="SNF"/>
    <property type="match status" value="1"/>
</dbReference>
<evidence type="ECO:0000313" key="7">
    <source>
        <dbReference type="EMBL" id="VEH67219.1"/>
    </source>
</evidence>
<dbReference type="NCBIfam" id="NF037979">
    <property type="entry name" value="Na_transp"/>
    <property type="match status" value="1"/>
</dbReference>